<dbReference type="OrthoDB" id="1650550at2"/>
<sequence length="384" mass="41851">MKTKSMMRFSLLVISIFLMSHLAIAPAIPKLYDYYHARNTSIGLASVESLVTVPAMMITITVLLSNLVVSWLGTKRTVLLGLGLIGIFGALPTFLTSFPLIVVCRLLLGVGIGLYNSLSISLISDFYEGDVRAQMIGLRTAFLNIGKALTTFVAGYALLIGVNYTFLVYLLAFPVLVLFYLNVPETHQAQVAVKEALVWNRKVGLVVCLTFLVGISYIGATIKIPSLLVTQYGLSTTLSSQLLTILAFSGIITGCFFGPIVKKLGDRTLFAVLMAMGLGNLLFTLPFNLPLFVLASILVGMSFVGIMSFNFYYISKHFPKEQVHFVTSLAITGGNIGVVLTPVLLTKLLEKLQIETFITPFYISSGLMVIACLLAYGLVKIKNR</sequence>
<accession>A0A1Q8E9Y1</accession>
<reference evidence="10" key="1">
    <citation type="submission" date="2016-12" db="EMBL/GenBank/DDBJ databases">
        <authorList>
            <person name="Gulvik C.A."/>
        </authorList>
    </citation>
    <scope>NUCLEOTIDE SEQUENCE [LARGE SCALE GENOMIC DNA]</scope>
    <source>
        <strain evidence="10">NED12-00049-6B</strain>
    </source>
</reference>
<evidence type="ECO:0000313" key="10">
    <source>
        <dbReference type="Proteomes" id="UP000186890"/>
    </source>
</evidence>
<dbReference type="PANTHER" id="PTHR23517">
    <property type="entry name" value="RESISTANCE PROTEIN MDTM, PUTATIVE-RELATED-RELATED"/>
    <property type="match status" value="1"/>
</dbReference>
<keyword evidence="5 7" id="KW-1133">Transmembrane helix</keyword>
<organism evidence="9 10">
    <name type="scientific">Streptococcus cuniculi</name>
    <dbReference type="NCBI Taxonomy" id="1432788"/>
    <lineage>
        <taxon>Bacteria</taxon>
        <taxon>Bacillati</taxon>
        <taxon>Bacillota</taxon>
        <taxon>Bacilli</taxon>
        <taxon>Lactobacillales</taxon>
        <taxon>Streptococcaceae</taxon>
        <taxon>Streptococcus</taxon>
    </lineage>
</organism>
<dbReference type="SUPFAM" id="SSF103473">
    <property type="entry name" value="MFS general substrate transporter"/>
    <property type="match status" value="1"/>
</dbReference>
<keyword evidence="6 7" id="KW-0472">Membrane</keyword>
<keyword evidence="2" id="KW-0813">Transport</keyword>
<dbReference type="Gene3D" id="1.20.1250.20">
    <property type="entry name" value="MFS general substrate transporter like domains"/>
    <property type="match status" value="2"/>
</dbReference>
<dbReference type="GO" id="GO:0005886">
    <property type="term" value="C:plasma membrane"/>
    <property type="evidence" value="ECO:0007669"/>
    <property type="project" value="UniProtKB-SubCell"/>
</dbReference>
<keyword evidence="4 7" id="KW-0812">Transmembrane</keyword>
<dbReference type="AlphaFoldDB" id="A0A1Q8E9Y1"/>
<dbReference type="Proteomes" id="UP000186890">
    <property type="component" value="Unassembled WGS sequence"/>
</dbReference>
<dbReference type="PROSITE" id="PS50850">
    <property type="entry name" value="MFS"/>
    <property type="match status" value="1"/>
</dbReference>
<dbReference type="InterPro" id="IPR036259">
    <property type="entry name" value="MFS_trans_sf"/>
</dbReference>
<dbReference type="PANTHER" id="PTHR23517:SF3">
    <property type="entry name" value="INTEGRAL MEMBRANE TRANSPORT PROTEIN"/>
    <property type="match status" value="1"/>
</dbReference>
<feature type="transmembrane region" description="Helical" evidence="7">
    <location>
        <begin position="79"/>
        <end position="100"/>
    </location>
</feature>
<evidence type="ECO:0000256" key="5">
    <source>
        <dbReference type="ARBA" id="ARBA00022989"/>
    </source>
</evidence>
<evidence type="ECO:0000256" key="2">
    <source>
        <dbReference type="ARBA" id="ARBA00022448"/>
    </source>
</evidence>
<feature type="transmembrane region" description="Helical" evidence="7">
    <location>
        <begin position="268"/>
        <end position="285"/>
    </location>
</feature>
<protein>
    <submittedName>
        <fullName evidence="9">MFS transporter</fullName>
    </submittedName>
</protein>
<feature type="transmembrane region" description="Helical" evidence="7">
    <location>
        <begin position="51"/>
        <end position="72"/>
    </location>
</feature>
<dbReference type="InterPro" id="IPR050171">
    <property type="entry name" value="MFS_Transporters"/>
</dbReference>
<keyword evidence="3" id="KW-1003">Cell membrane</keyword>
<feature type="transmembrane region" description="Helical" evidence="7">
    <location>
        <begin position="106"/>
        <end position="124"/>
    </location>
</feature>
<dbReference type="InterPro" id="IPR011701">
    <property type="entry name" value="MFS"/>
</dbReference>
<evidence type="ECO:0000256" key="6">
    <source>
        <dbReference type="ARBA" id="ARBA00023136"/>
    </source>
</evidence>
<feature type="transmembrane region" description="Helical" evidence="7">
    <location>
        <begin position="325"/>
        <end position="345"/>
    </location>
</feature>
<dbReference type="RefSeq" id="WP_075104325.1">
    <property type="nucleotide sequence ID" value="NZ_MSJM01000002.1"/>
</dbReference>
<feature type="transmembrane region" description="Helical" evidence="7">
    <location>
        <begin position="203"/>
        <end position="222"/>
    </location>
</feature>
<comment type="caution">
    <text evidence="9">The sequence shown here is derived from an EMBL/GenBank/DDBJ whole genome shotgun (WGS) entry which is preliminary data.</text>
</comment>
<comment type="subcellular location">
    <subcellularLocation>
        <location evidence="1">Cell membrane</location>
        <topology evidence="1">Multi-pass membrane protein</topology>
    </subcellularLocation>
</comment>
<dbReference type="InterPro" id="IPR020846">
    <property type="entry name" value="MFS_dom"/>
</dbReference>
<proteinExistence type="predicted"/>
<evidence type="ECO:0000313" key="9">
    <source>
        <dbReference type="EMBL" id="OLF48604.1"/>
    </source>
</evidence>
<gene>
    <name evidence="9" type="ORF">BU202_03015</name>
</gene>
<feature type="domain" description="Major facilitator superfamily (MFS) profile" evidence="8">
    <location>
        <begin position="6"/>
        <end position="383"/>
    </location>
</feature>
<feature type="transmembrane region" description="Helical" evidence="7">
    <location>
        <begin position="357"/>
        <end position="379"/>
    </location>
</feature>
<keyword evidence="10" id="KW-1185">Reference proteome</keyword>
<evidence type="ECO:0000256" key="7">
    <source>
        <dbReference type="SAM" id="Phobius"/>
    </source>
</evidence>
<evidence type="ECO:0000256" key="4">
    <source>
        <dbReference type="ARBA" id="ARBA00022692"/>
    </source>
</evidence>
<evidence type="ECO:0000256" key="1">
    <source>
        <dbReference type="ARBA" id="ARBA00004651"/>
    </source>
</evidence>
<feature type="transmembrane region" description="Helical" evidence="7">
    <location>
        <begin position="242"/>
        <end position="261"/>
    </location>
</feature>
<dbReference type="Pfam" id="PF07690">
    <property type="entry name" value="MFS_1"/>
    <property type="match status" value="1"/>
</dbReference>
<feature type="transmembrane region" description="Helical" evidence="7">
    <location>
        <begin position="136"/>
        <end position="158"/>
    </location>
</feature>
<feature type="transmembrane region" description="Helical" evidence="7">
    <location>
        <begin position="164"/>
        <end position="183"/>
    </location>
</feature>
<evidence type="ECO:0000256" key="3">
    <source>
        <dbReference type="ARBA" id="ARBA00022475"/>
    </source>
</evidence>
<dbReference type="EMBL" id="MSJM01000002">
    <property type="protein sequence ID" value="OLF48604.1"/>
    <property type="molecule type" value="Genomic_DNA"/>
</dbReference>
<dbReference type="GO" id="GO:0022857">
    <property type="term" value="F:transmembrane transporter activity"/>
    <property type="evidence" value="ECO:0007669"/>
    <property type="project" value="InterPro"/>
</dbReference>
<name>A0A1Q8E9Y1_9STRE</name>
<evidence type="ECO:0000259" key="8">
    <source>
        <dbReference type="PROSITE" id="PS50850"/>
    </source>
</evidence>
<feature type="transmembrane region" description="Helical" evidence="7">
    <location>
        <begin position="291"/>
        <end position="313"/>
    </location>
</feature>